<evidence type="ECO:0000313" key="5">
    <source>
        <dbReference type="Proteomes" id="UP001201812"/>
    </source>
</evidence>
<evidence type="ECO:0000256" key="1">
    <source>
        <dbReference type="ARBA" id="ARBA00007989"/>
    </source>
</evidence>
<dbReference type="Gene3D" id="3.90.640.90">
    <property type="entry name" value="Anti-proliferative protein, N-terminal domain"/>
    <property type="match status" value="1"/>
</dbReference>
<dbReference type="Proteomes" id="UP001201812">
    <property type="component" value="Unassembled WGS sequence"/>
</dbReference>
<dbReference type="SUPFAM" id="SSF160696">
    <property type="entry name" value="BTG domain-like"/>
    <property type="match status" value="1"/>
</dbReference>
<name>A0AAD4RDB7_9BILA</name>
<keyword evidence="2" id="KW-0597">Phosphoprotein</keyword>
<accession>A0AAD4RDB7</accession>
<dbReference type="GO" id="GO:0003714">
    <property type="term" value="F:transcription corepressor activity"/>
    <property type="evidence" value="ECO:0007669"/>
    <property type="project" value="TreeGrafter"/>
</dbReference>
<gene>
    <name evidence="4" type="ORF">DdX_00584</name>
</gene>
<evidence type="ECO:0000313" key="4">
    <source>
        <dbReference type="EMBL" id="KAI1728406.1"/>
    </source>
</evidence>
<dbReference type="GO" id="GO:0005737">
    <property type="term" value="C:cytoplasm"/>
    <property type="evidence" value="ECO:0007669"/>
    <property type="project" value="TreeGrafter"/>
</dbReference>
<organism evidence="4 5">
    <name type="scientific">Ditylenchus destructor</name>
    <dbReference type="NCBI Taxonomy" id="166010"/>
    <lineage>
        <taxon>Eukaryota</taxon>
        <taxon>Metazoa</taxon>
        <taxon>Ecdysozoa</taxon>
        <taxon>Nematoda</taxon>
        <taxon>Chromadorea</taxon>
        <taxon>Rhabditida</taxon>
        <taxon>Tylenchina</taxon>
        <taxon>Tylenchomorpha</taxon>
        <taxon>Sphaerularioidea</taxon>
        <taxon>Anguinidae</taxon>
        <taxon>Anguininae</taxon>
        <taxon>Ditylenchus</taxon>
    </lineage>
</organism>
<dbReference type="InterPro" id="IPR036054">
    <property type="entry name" value="BTG-like_sf"/>
</dbReference>
<dbReference type="InterPro" id="IPR015676">
    <property type="entry name" value="Tob1/2"/>
</dbReference>
<comment type="similarity">
    <text evidence="1">Belongs to the BTG family.</text>
</comment>
<dbReference type="GO" id="GO:0005634">
    <property type="term" value="C:nucleus"/>
    <property type="evidence" value="ECO:0007669"/>
    <property type="project" value="TreeGrafter"/>
</dbReference>
<sequence length="221" mass="25303">MYTELNETVNFVSRHMMFRIPRLKLCLFAEHMSNIMLLRYYGKWDPMDPKTYKEYRILRISNGMSPDDIVFSAASAVGLCVEEIMLCFPDRMIIFVNPGEVCYIEGDGTMPKPIWVGSAESADDKYTPGSHVRLSLVHPRELGIDNPFPNSSKDFRMFRYVIPGTQNFTVESFSQTRFGSLRKRPDPEQLRRLQKSILASGSAPHNVPPTPSEIAKYGSYF</sequence>
<protein>
    <submittedName>
        <fullName evidence="4">BTG family domain-containing protein</fullName>
    </submittedName>
</protein>
<feature type="domain" description="Anti-proliferative protein" evidence="3">
    <location>
        <begin position="1"/>
        <end position="108"/>
    </location>
</feature>
<keyword evidence="5" id="KW-1185">Reference proteome</keyword>
<evidence type="ECO:0000256" key="2">
    <source>
        <dbReference type="ARBA" id="ARBA00022553"/>
    </source>
</evidence>
<dbReference type="SMART" id="SM00099">
    <property type="entry name" value="btg1"/>
    <property type="match status" value="1"/>
</dbReference>
<dbReference type="AlphaFoldDB" id="A0AAD4RDB7"/>
<dbReference type="EMBL" id="JAKKPZ010000001">
    <property type="protein sequence ID" value="KAI1728406.1"/>
    <property type="molecule type" value="Genomic_DNA"/>
</dbReference>
<dbReference type="PANTHER" id="PTHR17537">
    <property type="entry name" value="TRANSDUCER OF ERBB2 TOB"/>
    <property type="match status" value="1"/>
</dbReference>
<evidence type="ECO:0000259" key="3">
    <source>
        <dbReference type="SMART" id="SM00099"/>
    </source>
</evidence>
<proteinExistence type="inferred from homology"/>
<comment type="caution">
    <text evidence="4">The sequence shown here is derived from an EMBL/GenBank/DDBJ whole genome shotgun (WGS) entry which is preliminary data.</text>
</comment>
<reference evidence="4" key="1">
    <citation type="submission" date="2022-01" db="EMBL/GenBank/DDBJ databases">
        <title>Genome Sequence Resource for Two Populations of Ditylenchus destructor, the Migratory Endoparasitic Phytonematode.</title>
        <authorList>
            <person name="Zhang H."/>
            <person name="Lin R."/>
            <person name="Xie B."/>
        </authorList>
    </citation>
    <scope>NUCLEOTIDE SEQUENCE</scope>
    <source>
        <strain evidence="4">BazhouSP</strain>
    </source>
</reference>
<dbReference type="Pfam" id="PF07742">
    <property type="entry name" value="BTG"/>
    <property type="match status" value="1"/>
</dbReference>
<dbReference type="PANTHER" id="PTHR17537:SF5">
    <property type="entry name" value="TRANSDUCER OF ERBB2, ISOFORM A"/>
    <property type="match status" value="1"/>
</dbReference>
<dbReference type="InterPro" id="IPR002087">
    <property type="entry name" value="Anti_prolifrtn"/>
</dbReference>